<feature type="region of interest" description="Disordered" evidence="12">
    <location>
        <begin position="40"/>
        <end position="62"/>
    </location>
</feature>
<dbReference type="PRINTS" id="PR00169">
    <property type="entry name" value="KCHANNEL"/>
</dbReference>
<sequence>MYNKQGDKQEAQKKARAKRKSIVDLGAVDVKASVSAKALVDKKNEEASSTTQTPVRAKEEVRSDGTVLYGGSKTDTSLRGKIRNLVEDPYSSNAAFVLSYVTTGCILLSVLVLCMSTVEDPYYDITQIGFTWSTLDMVFNTMFTVELFLRTTCTIELKSTWVETVQSLDFFFWIDVVAVVPFWLTRLGKNSFINVLRAFSMSRMLKLLRQYSHLSVPLARAVIASRKALAAPFFFLFVLVLIFASFIYYLELEGENEGGVNSFDSIPHAIWFMMVTMTTVGYGDVYPGTTLGKCVCVFAMIMGVLFLSMPLAIVGSNFCGVWDERYKSIMVFKLQQALRERGLDRETLTTAFNEFDLDRNGTLRWVLSSLTVVSMQSLICTRRSRASIRVCLVCSFELSARCVCLVCSFELSARCVCLVCSFELSARCVCLVCSFELSDRCVCLVCSFELSARCVCL</sequence>
<dbReference type="EMBL" id="LGRX02007129">
    <property type="protein sequence ID" value="KAK3275594.1"/>
    <property type="molecule type" value="Genomic_DNA"/>
</dbReference>
<evidence type="ECO:0000256" key="3">
    <source>
        <dbReference type="ARBA" id="ARBA00022538"/>
    </source>
</evidence>
<dbReference type="GO" id="GO:0008076">
    <property type="term" value="C:voltage-gated potassium channel complex"/>
    <property type="evidence" value="ECO:0007669"/>
    <property type="project" value="InterPro"/>
</dbReference>
<evidence type="ECO:0000256" key="13">
    <source>
        <dbReference type="SAM" id="Phobius"/>
    </source>
</evidence>
<dbReference type="InterPro" id="IPR028325">
    <property type="entry name" value="VG_K_chnl"/>
</dbReference>
<keyword evidence="2" id="KW-0813">Transport</keyword>
<evidence type="ECO:0000313" key="15">
    <source>
        <dbReference type="EMBL" id="KAK3275594.1"/>
    </source>
</evidence>
<keyword evidence="8 13" id="KW-1133">Transmembrane helix</keyword>
<dbReference type="InterPro" id="IPR027359">
    <property type="entry name" value="Volt_channel_dom_sf"/>
</dbReference>
<evidence type="ECO:0000259" key="14">
    <source>
        <dbReference type="Pfam" id="PF00520"/>
    </source>
</evidence>
<dbReference type="Proteomes" id="UP001190700">
    <property type="component" value="Unassembled WGS sequence"/>
</dbReference>
<keyword evidence="4 13" id="KW-0812">Transmembrane</keyword>
<keyword evidence="7" id="KW-0630">Potassium</keyword>
<dbReference type="GO" id="GO:0005249">
    <property type="term" value="F:voltage-gated potassium channel activity"/>
    <property type="evidence" value="ECO:0007669"/>
    <property type="project" value="InterPro"/>
</dbReference>
<evidence type="ECO:0000256" key="11">
    <source>
        <dbReference type="ARBA" id="ARBA00023303"/>
    </source>
</evidence>
<keyword evidence="9" id="KW-0406">Ion transport</keyword>
<accession>A0AAE0GCF4</accession>
<keyword evidence="5" id="KW-0631">Potassium channel</keyword>
<feature type="transmembrane region" description="Helical" evidence="13">
    <location>
        <begin position="269"/>
        <end position="287"/>
    </location>
</feature>
<dbReference type="AlphaFoldDB" id="A0AAE0GCF4"/>
<evidence type="ECO:0000256" key="12">
    <source>
        <dbReference type="SAM" id="MobiDB-lite"/>
    </source>
</evidence>
<protein>
    <recommendedName>
        <fullName evidence="14">Ion transport domain-containing protein</fullName>
    </recommendedName>
</protein>
<feature type="transmembrane region" description="Helical" evidence="13">
    <location>
        <begin position="294"/>
        <end position="313"/>
    </location>
</feature>
<evidence type="ECO:0000256" key="9">
    <source>
        <dbReference type="ARBA" id="ARBA00023065"/>
    </source>
</evidence>
<keyword evidence="11" id="KW-0407">Ion channel</keyword>
<feature type="domain" description="Ion transport" evidence="14">
    <location>
        <begin position="97"/>
        <end position="318"/>
    </location>
</feature>
<dbReference type="SUPFAM" id="SSF81324">
    <property type="entry name" value="Voltage-gated potassium channels"/>
    <property type="match status" value="1"/>
</dbReference>
<keyword evidence="6" id="KW-0851">Voltage-gated channel</keyword>
<evidence type="ECO:0000256" key="5">
    <source>
        <dbReference type="ARBA" id="ARBA00022826"/>
    </source>
</evidence>
<gene>
    <name evidence="15" type="ORF">CYMTET_16281</name>
</gene>
<evidence type="ECO:0000256" key="8">
    <source>
        <dbReference type="ARBA" id="ARBA00022989"/>
    </source>
</evidence>
<dbReference type="Pfam" id="PF00520">
    <property type="entry name" value="Ion_trans"/>
    <property type="match status" value="1"/>
</dbReference>
<dbReference type="PANTHER" id="PTHR11537">
    <property type="entry name" value="VOLTAGE-GATED POTASSIUM CHANNEL"/>
    <property type="match status" value="1"/>
</dbReference>
<feature type="transmembrane region" description="Helical" evidence="13">
    <location>
        <begin position="97"/>
        <end position="118"/>
    </location>
</feature>
<comment type="caution">
    <text evidence="15">The sequence shown here is derived from an EMBL/GenBank/DDBJ whole genome shotgun (WGS) entry which is preliminary data.</text>
</comment>
<comment type="subcellular location">
    <subcellularLocation>
        <location evidence="1">Membrane</location>
        <topology evidence="1">Multi-pass membrane protein</topology>
    </subcellularLocation>
</comment>
<keyword evidence="16" id="KW-1185">Reference proteome</keyword>
<evidence type="ECO:0000256" key="4">
    <source>
        <dbReference type="ARBA" id="ARBA00022692"/>
    </source>
</evidence>
<dbReference type="GO" id="GO:0001508">
    <property type="term" value="P:action potential"/>
    <property type="evidence" value="ECO:0007669"/>
    <property type="project" value="TreeGrafter"/>
</dbReference>
<dbReference type="FunFam" id="1.10.287.70:FF:000028">
    <property type="entry name" value="potassium voltage-gated channel subfamily D member 3"/>
    <property type="match status" value="1"/>
</dbReference>
<feature type="compositionally biased region" description="Basic and acidic residues" evidence="12">
    <location>
        <begin position="1"/>
        <end position="13"/>
    </location>
</feature>
<evidence type="ECO:0000256" key="1">
    <source>
        <dbReference type="ARBA" id="ARBA00004141"/>
    </source>
</evidence>
<evidence type="ECO:0000256" key="10">
    <source>
        <dbReference type="ARBA" id="ARBA00023136"/>
    </source>
</evidence>
<feature type="transmembrane region" description="Helical" evidence="13">
    <location>
        <begin position="130"/>
        <end position="149"/>
    </location>
</feature>
<evidence type="ECO:0000256" key="7">
    <source>
        <dbReference type="ARBA" id="ARBA00022958"/>
    </source>
</evidence>
<keyword evidence="10 13" id="KW-0472">Membrane</keyword>
<evidence type="ECO:0000313" key="16">
    <source>
        <dbReference type="Proteomes" id="UP001190700"/>
    </source>
</evidence>
<proteinExistence type="predicted"/>
<dbReference type="InterPro" id="IPR005821">
    <property type="entry name" value="Ion_trans_dom"/>
</dbReference>
<dbReference type="Gene3D" id="1.20.120.350">
    <property type="entry name" value="Voltage-gated potassium channels. Chain C"/>
    <property type="match status" value="1"/>
</dbReference>
<feature type="non-terminal residue" evidence="15">
    <location>
        <position position="457"/>
    </location>
</feature>
<name>A0AAE0GCF4_9CHLO</name>
<dbReference type="Gene3D" id="1.10.287.70">
    <property type="match status" value="1"/>
</dbReference>
<keyword evidence="3" id="KW-0633">Potassium transport</keyword>
<evidence type="ECO:0000256" key="2">
    <source>
        <dbReference type="ARBA" id="ARBA00022448"/>
    </source>
</evidence>
<dbReference type="PANTHER" id="PTHR11537:SF254">
    <property type="entry name" value="POTASSIUM VOLTAGE-GATED CHANNEL PROTEIN SHAB"/>
    <property type="match status" value="1"/>
</dbReference>
<evidence type="ECO:0000256" key="6">
    <source>
        <dbReference type="ARBA" id="ARBA00022882"/>
    </source>
</evidence>
<feature type="transmembrane region" description="Helical" evidence="13">
    <location>
        <begin position="229"/>
        <end position="249"/>
    </location>
</feature>
<feature type="region of interest" description="Disordered" evidence="12">
    <location>
        <begin position="1"/>
        <end position="20"/>
    </location>
</feature>
<organism evidence="15 16">
    <name type="scientific">Cymbomonas tetramitiformis</name>
    <dbReference type="NCBI Taxonomy" id="36881"/>
    <lineage>
        <taxon>Eukaryota</taxon>
        <taxon>Viridiplantae</taxon>
        <taxon>Chlorophyta</taxon>
        <taxon>Pyramimonadophyceae</taxon>
        <taxon>Pyramimonadales</taxon>
        <taxon>Pyramimonadaceae</taxon>
        <taxon>Cymbomonas</taxon>
    </lineage>
</organism>
<reference evidence="15 16" key="1">
    <citation type="journal article" date="2015" name="Genome Biol. Evol.">
        <title>Comparative Genomics of a Bacterivorous Green Alga Reveals Evolutionary Causalities and Consequences of Phago-Mixotrophic Mode of Nutrition.</title>
        <authorList>
            <person name="Burns J.A."/>
            <person name="Paasch A."/>
            <person name="Narechania A."/>
            <person name="Kim E."/>
        </authorList>
    </citation>
    <scope>NUCLEOTIDE SEQUENCE [LARGE SCALE GENOMIC DNA]</scope>
    <source>
        <strain evidence="15 16">PLY_AMNH</strain>
    </source>
</reference>